<dbReference type="Proteomes" id="UP000031184">
    <property type="component" value="Unassembled WGS sequence"/>
</dbReference>
<evidence type="ECO:0000256" key="5">
    <source>
        <dbReference type="ARBA" id="ARBA00023014"/>
    </source>
</evidence>
<evidence type="ECO:0000256" key="6">
    <source>
        <dbReference type="ARBA" id="ARBA00034078"/>
    </source>
</evidence>
<comment type="cofactor">
    <cofactor evidence="7">
        <name>[2Fe-2S] cluster</name>
        <dbReference type="ChEBI" id="CHEBI:190135"/>
    </cofactor>
    <text evidence="7">Binds 1 [2Fe-2S] cluster.</text>
</comment>
<dbReference type="CDD" id="cd03064">
    <property type="entry name" value="TRX_Fd_NuoE"/>
    <property type="match status" value="1"/>
</dbReference>
<dbReference type="InterPro" id="IPR002023">
    <property type="entry name" value="NuoE-like"/>
</dbReference>
<dbReference type="InterPro" id="IPR042128">
    <property type="entry name" value="NuoE_dom"/>
</dbReference>
<evidence type="ECO:0000256" key="7">
    <source>
        <dbReference type="PIRSR" id="PIRSR000216-1"/>
    </source>
</evidence>
<dbReference type="PANTHER" id="PTHR43342:SF2">
    <property type="entry name" value="POTENTIAL NAD-REDUCING HYDROGENASE SUBUNIT"/>
    <property type="match status" value="1"/>
</dbReference>
<dbReference type="PIRSF" id="PIRSF000216">
    <property type="entry name" value="NADH_DH_24kDa"/>
    <property type="match status" value="1"/>
</dbReference>
<evidence type="ECO:0000256" key="1">
    <source>
        <dbReference type="ARBA" id="ARBA00010643"/>
    </source>
</evidence>
<dbReference type="AlphaFoldDB" id="A0A017H556"/>
<dbReference type="InterPro" id="IPR041921">
    <property type="entry name" value="NuoE_N"/>
</dbReference>
<dbReference type="GO" id="GO:0051537">
    <property type="term" value="F:2 iron, 2 sulfur cluster binding"/>
    <property type="evidence" value="ECO:0007669"/>
    <property type="project" value="UniProtKB-KW"/>
</dbReference>
<feature type="binding site" evidence="7">
    <location>
        <position position="82"/>
    </location>
    <ligand>
        <name>[2Fe-2S] cluster</name>
        <dbReference type="ChEBI" id="CHEBI:190135"/>
    </ligand>
</feature>
<dbReference type="GO" id="GO:0046872">
    <property type="term" value="F:metal ion binding"/>
    <property type="evidence" value="ECO:0007669"/>
    <property type="project" value="UniProtKB-KW"/>
</dbReference>
<dbReference type="PANTHER" id="PTHR43342">
    <property type="entry name" value="NADH-QUINONE OXIDOREDUCTASE, E SUBUNIT"/>
    <property type="match status" value="1"/>
</dbReference>
<sequence length="160" mass="18041">MICKDNISFKKLEEAIDEVEDKEMAIIPILHKAQEIFGYLPEEVQQFIAEKMEIPIGRIYGIVTFYNFFSTNPKGKHQISVCTGTACYVRGAQKVLDEIKKELGIDVGQTTEDGLFSLDCLRCIGACGLAPVMMIDSDVHGKLEKEQVAEILSFYRNQEQ</sequence>
<reference evidence="8 9" key="1">
    <citation type="submission" date="2013-08" db="EMBL/GenBank/DDBJ databases">
        <title>An opportunistic ruminal bacterium that causes liver abscesses in cattle.</title>
        <authorList>
            <person name="Benahmed F.H."/>
            <person name="Rasmussen M."/>
            <person name="Harbottle H."/>
            <person name="Soppet D."/>
            <person name="Nagaraja T.G."/>
            <person name="Davidson M."/>
        </authorList>
    </citation>
    <scope>NUCLEOTIDE SEQUENCE [LARGE SCALE GENOMIC DNA]</scope>
    <source>
        <strain evidence="8 9">B35</strain>
    </source>
</reference>
<keyword evidence="4 7" id="KW-0408">Iron</keyword>
<dbReference type="OrthoDB" id="9807941at2"/>
<feature type="binding site" evidence="7">
    <location>
        <position position="123"/>
    </location>
    <ligand>
        <name>[2Fe-2S] cluster</name>
        <dbReference type="ChEBI" id="CHEBI:190135"/>
    </ligand>
</feature>
<comment type="cofactor">
    <cofactor evidence="6">
        <name>[2Fe-2S] cluster</name>
        <dbReference type="ChEBI" id="CHEBI:190135"/>
    </cofactor>
</comment>
<evidence type="ECO:0000256" key="2">
    <source>
        <dbReference type="ARBA" id="ARBA00022714"/>
    </source>
</evidence>
<organism evidence="8 9">
    <name type="scientific">Fusobacterium necrophorum subsp. funduliforme B35</name>
    <dbReference type="NCBI Taxonomy" id="1226633"/>
    <lineage>
        <taxon>Bacteria</taxon>
        <taxon>Fusobacteriati</taxon>
        <taxon>Fusobacteriota</taxon>
        <taxon>Fusobacteriia</taxon>
        <taxon>Fusobacteriales</taxon>
        <taxon>Fusobacteriaceae</taxon>
        <taxon>Fusobacterium</taxon>
    </lineage>
</organism>
<comment type="similarity">
    <text evidence="1">Belongs to the complex I 24 kDa subunit family.</text>
</comment>
<dbReference type="GO" id="GO:0016491">
    <property type="term" value="F:oxidoreductase activity"/>
    <property type="evidence" value="ECO:0007669"/>
    <property type="project" value="InterPro"/>
</dbReference>
<comment type="caution">
    <text evidence="8">The sequence shown here is derived from an EMBL/GenBank/DDBJ whole genome shotgun (WGS) entry which is preliminary data.</text>
</comment>
<dbReference type="PATRIC" id="fig|1226633.4.peg.1751"/>
<dbReference type="SUPFAM" id="SSF52833">
    <property type="entry name" value="Thioredoxin-like"/>
    <property type="match status" value="1"/>
</dbReference>
<evidence type="ECO:0000313" key="9">
    <source>
        <dbReference type="Proteomes" id="UP000031184"/>
    </source>
</evidence>
<dbReference type="InterPro" id="IPR028431">
    <property type="entry name" value="NADP_DH_HndA-like"/>
</dbReference>
<feature type="binding site" evidence="7">
    <location>
        <position position="87"/>
    </location>
    <ligand>
        <name>[2Fe-2S] cluster</name>
        <dbReference type="ChEBI" id="CHEBI:190135"/>
    </ligand>
</feature>
<dbReference type="InterPro" id="IPR036249">
    <property type="entry name" value="Thioredoxin-like_sf"/>
</dbReference>
<dbReference type="Pfam" id="PF01257">
    <property type="entry name" value="2Fe-2S_thioredx"/>
    <property type="match status" value="1"/>
</dbReference>
<dbReference type="Gene3D" id="3.40.30.10">
    <property type="entry name" value="Glutaredoxin"/>
    <property type="match status" value="1"/>
</dbReference>
<evidence type="ECO:0000313" key="8">
    <source>
        <dbReference type="EMBL" id="KID48801.1"/>
    </source>
</evidence>
<dbReference type="FunFam" id="3.40.30.10:FF:000015">
    <property type="entry name" value="NADH-quinone oxidoreductase subunit E"/>
    <property type="match status" value="1"/>
</dbReference>
<keyword evidence="3 7" id="KW-0479">Metal-binding</keyword>
<keyword evidence="5 7" id="KW-0411">Iron-sulfur</keyword>
<dbReference type="RefSeq" id="WP_005957164.1">
    <property type="nucleotide sequence ID" value="NZ_AOJP01000004.1"/>
</dbReference>
<evidence type="ECO:0000256" key="3">
    <source>
        <dbReference type="ARBA" id="ARBA00022723"/>
    </source>
</evidence>
<keyword evidence="2 7" id="KW-0001">2Fe-2S</keyword>
<protein>
    <submittedName>
        <fullName evidence="8">NADH dehydrogenase</fullName>
    </submittedName>
</protein>
<name>A0A017H556_9FUSO</name>
<gene>
    <name evidence="8" type="ORF">C095_08675</name>
</gene>
<dbReference type="EMBL" id="AUZI01000021">
    <property type="protein sequence ID" value="KID48801.1"/>
    <property type="molecule type" value="Genomic_DNA"/>
</dbReference>
<proteinExistence type="inferred from homology"/>
<feature type="binding site" evidence="7">
    <location>
        <position position="127"/>
    </location>
    <ligand>
        <name>[2Fe-2S] cluster</name>
        <dbReference type="ChEBI" id="CHEBI:190135"/>
    </ligand>
</feature>
<evidence type="ECO:0000256" key="4">
    <source>
        <dbReference type="ARBA" id="ARBA00023004"/>
    </source>
</evidence>
<dbReference type="NCBIfam" id="NF005722">
    <property type="entry name" value="PRK07539.1-2"/>
    <property type="match status" value="1"/>
</dbReference>
<dbReference type="Gene3D" id="1.10.10.1590">
    <property type="entry name" value="NADH-quinone oxidoreductase subunit E"/>
    <property type="match status" value="1"/>
</dbReference>
<accession>A0A017H556</accession>